<dbReference type="SUPFAM" id="SSF47095">
    <property type="entry name" value="HMG-box"/>
    <property type="match status" value="1"/>
</dbReference>
<comment type="subcellular location">
    <subcellularLocation>
        <location evidence="1">Nucleus</location>
    </subcellularLocation>
</comment>
<dbReference type="AlphaFoldDB" id="A0AAD8AJQ5"/>
<reference evidence="9" key="1">
    <citation type="journal article" date="2023" name="IScience">
        <title>Live-bearing cockroach genome reveals convergent evolutionary mechanisms linked to viviparity in insects and beyond.</title>
        <authorList>
            <person name="Fouks B."/>
            <person name="Harrison M.C."/>
            <person name="Mikhailova A.A."/>
            <person name="Marchal E."/>
            <person name="English S."/>
            <person name="Carruthers M."/>
            <person name="Jennings E.C."/>
            <person name="Chiamaka E.L."/>
            <person name="Frigard R.A."/>
            <person name="Pippel M."/>
            <person name="Attardo G.M."/>
            <person name="Benoit J.B."/>
            <person name="Bornberg-Bauer E."/>
            <person name="Tobe S.S."/>
        </authorList>
    </citation>
    <scope>NUCLEOTIDE SEQUENCE</scope>
    <source>
        <strain evidence="9">Stay&amp;Tobe</strain>
    </source>
</reference>
<name>A0AAD8AJQ5_DIPPU</name>
<organism evidence="9 10">
    <name type="scientific">Diploptera punctata</name>
    <name type="common">Pacific beetle cockroach</name>
    <dbReference type="NCBI Taxonomy" id="6984"/>
    <lineage>
        <taxon>Eukaryota</taxon>
        <taxon>Metazoa</taxon>
        <taxon>Ecdysozoa</taxon>
        <taxon>Arthropoda</taxon>
        <taxon>Hexapoda</taxon>
        <taxon>Insecta</taxon>
        <taxon>Pterygota</taxon>
        <taxon>Neoptera</taxon>
        <taxon>Polyneoptera</taxon>
        <taxon>Dictyoptera</taxon>
        <taxon>Blattodea</taxon>
        <taxon>Blaberoidea</taxon>
        <taxon>Blaberidae</taxon>
        <taxon>Diplopterinae</taxon>
        <taxon>Diploptera</taxon>
    </lineage>
</organism>
<feature type="compositionally biased region" description="Low complexity" evidence="7">
    <location>
        <begin position="69"/>
        <end position="78"/>
    </location>
</feature>
<feature type="region of interest" description="Disordered" evidence="7">
    <location>
        <begin position="1"/>
        <end position="98"/>
    </location>
</feature>
<keyword evidence="4" id="KW-0804">Transcription</keyword>
<dbReference type="InterPro" id="IPR050917">
    <property type="entry name" value="SOX_TF"/>
</dbReference>
<evidence type="ECO:0000256" key="1">
    <source>
        <dbReference type="ARBA" id="ARBA00004123"/>
    </source>
</evidence>
<dbReference type="PANTHER" id="PTHR45803">
    <property type="entry name" value="SOX100B"/>
    <property type="match status" value="1"/>
</dbReference>
<evidence type="ECO:0000256" key="2">
    <source>
        <dbReference type="ARBA" id="ARBA00023015"/>
    </source>
</evidence>
<dbReference type="GO" id="GO:0005634">
    <property type="term" value="C:nucleus"/>
    <property type="evidence" value="ECO:0007669"/>
    <property type="project" value="UniProtKB-SubCell"/>
</dbReference>
<evidence type="ECO:0000256" key="6">
    <source>
        <dbReference type="PROSITE-ProRule" id="PRU00267"/>
    </source>
</evidence>
<evidence type="ECO:0000256" key="7">
    <source>
        <dbReference type="SAM" id="MobiDB-lite"/>
    </source>
</evidence>
<evidence type="ECO:0000259" key="8">
    <source>
        <dbReference type="PROSITE" id="PS50118"/>
    </source>
</evidence>
<protein>
    <recommendedName>
        <fullName evidence="8">HMG box domain-containing protein</fullName>
    </recommendedName>
</protein>
<comment type="caution">
    <text evidence="9">The sequence shown here is derived from an EMBL/GenBank/DDBJ whole genome shotgun (WGS) entry which is preliminary data.</text>
</comment>
<feature type="domain" description="HMG box" evidence="8">
    <location>
        <begin position="1"/>
        <end position="29"/>
    </location>
</feature>
<dbReference type="EMBL" id="JASPKZ010000460">
    <property type="protein sequence ID" value="KAJ9600000.1"/>
    <property type="molecule type" value="Genomic_DNA"/>
</dbReference>
<reference evidence="9" key="2">
    <citation type="submission" date="2023-05" db="EMBL/GenBank/DDBJ databases">
        <authorList>
            <person name="Fouks B."/>
        </authorList>
    </citation>
    <scope>NUCLEOTIDE SEQUENCE</scope>
    <source>
        <strain evidence="9">Stay&amp;Tobe</strain>
        <tissue evidence="9">Testes</tissue>
    </source>
</reference>
<feature type="non-terminal residue" evidence="9">
    <location>
        <position position="152"/>
    </location>
</feature>
<feature type="compositionally biased region" description="Low complexity" evidence="7">
    <location>
        <begin position="47"/>
        <end position="59"/>
    </location>
</feature>
<dbReference type="Proteomes" id="UP001233999">
    <property type="component" value="Unassembled WGS sequence"/>
</dbReference>
<dbReference type="Pfam" id="PF00505">
    <property type="entry name" value="HMG_box"/>
    <property type="match status" value="1"/>
</dbReference>
<dbReference type="PROSITE" id="PS50118">
    <property type="entry name" value="HMG_BOX_2"/>
    <property type="match status" value="1"/>
</dbReference>
<evidence type="ECO:0000256" key="3">
    <source>
        <dbReference type="ARBA" id="ARBA00023125"/>
    </source>
</evidence>
<dbReference type="GO" id="GO:0000978">
    <property type="term" value="F:RNA polymerase II cis-regulatory region sequence-specific DNA binding"/>
    <property type="evidence" value="ECO:0007669"/>
    <property type="project" value="TreeGrafter"/>
</dbReference>
<feature type="compositionally biased region" description="Basic and acidic residues" evidence="7">
    <location>
        <begin position="1"/>
        <end position="30"/>
    </location>
</feature>
<evidence type="ECO:0000313" key="10">
    <source>
        <dbReference type="Proteomes" id="UP001233999"/>
    </source>
</evidence>
<proteinExistence type="predicted"/>
<keyword evidence="5 6" id="KW-0539">Nucleus</keyword>
<keyword evidence="2" id="KW-0805">Transcription regulation</keyword>
<keyword evidence="10" id="KW-1185">Reference proteome</keyword>
<accession>A0AAD8AJQ5</accession>
<sequence length="152" mass="16529">ILSEEEKQPFIEEAERLRSAHKKDHPDYKYQPRHRKPPKSATGNLQSQGSSSPSILSDSVEMPGTSGVSSSSSDPSPSRCHRMKLCLSESPPGPDCSFAELYSDREVAETTSRQTTTSEELSAHKAAYSCSHSQYQLVGSSGLDTTGKLIPT</sequence>
<dbReference type="InterPro" id="IPR009071">
    <property type="entry name" value="HMG_box_dom"/>
</dbReference>
<keyword evidence="3 6" id="KW-0238">DNA-binding</keyword>
<dbReference type="GO" id="GO:0000981">
    <property type="term" value="F:DNA-binding transcription factor activity, RNA polymerase II-specific"/>
    <property type="evidence" value="ECO:0007669"/>
    <property type="project" value="TreeGrafter"/>
</dbReference>
<feature type="DNA-binding region" description="HMG box" evidence="6">
    <location>
        <begin position="1"/>
        <end position="29"/>
    </location>
</feature>
<evidence type="ECO:0000256" key="4">
    <source>
        <dbReference type="ARBA" id="ARBA00023163"/>
    </source>
</evidence>
<dbReference type="PANTHER" id="PTHR45803:SF5">
    <property type="entry name" value="SOX100B"/>
    <property type="match status" value="1"/>
</dbReference>
<gene>
    <name evidence="9" type="ORF">L9F63_009710</name>
</gene>
<evidence type="ECO:0000313" key="9">
    <source>
        <dbReference type="EMBL" id="KAJ9600000.1"/>
    </source>
</evidence>
<dbReference type="Gene3D" id="1.10.30.10">
    <property type="entry name" value="High mobility group box domain"/>
    <property type="match status" value="1"/>
</dbReference>
<dbReference type="InterPro" id="IPR036910">
    <property type="entry name" value="HMG_box_dom_sf"/>
</dbReference>
<evidence type="ECO:0000256" key="5">
    <source>
        <dbReference type="ARBA" id="ARBA00023242"/>
    </source>
</evidence>